<keyword evidence="4" id="KW-1134">Transmembrane beta strand</keyword>
<name>A0A6I2L6Q9_9BURK</name>
<keyword evidence="5" id="KW-0812">Transmembrane</keyword>
<dbReference type="GO" id="GO:0015288">
    <property type="term" value="F:porin activity"/>
    <property type="evidence" value="ECO:0007669"/>
    <property type="project" value="UniProtKB-KW"/>
</dbReference>
<dbReference type="GO" id="GO:0009279">
    <property type="term" value="C:cell outer membrane"/>
    <property type="evidence" value="ECO:0007669"/>
    <property type="project" value="UniProtKB-SubCell"/>
</dbReference>
<dbReference type="Pfam" id="PF13609">
    <property type="entry name" value="Porin_4"/>
    <property type="match status" value="1"/>
</dbReference>
<dbReference type="GO" id="GO:0006811">
    <property type="term" value="P:monoatomic ion transport"/>
    <property type="evidence" value="ECO:0007669"/>
    <property type="project" value="UniProtKB-KW"/>
</dbReference>
<evidence type="ECO:0000256" key="10">
    <source>
        <dbReference type="ARBA" id="ARBA00023237"/>
    </source>
</evidence>
<evidence type="ECO:0000256" key="3">
    <source>
        <dbReference type="ARBA" id="ARBA00022448"/>
    </source>
</evidence>
<evidence type="ECO:0000256" key="7">
    <source>
        <dbReference type="ARBA" id="ARBA00023065"/>
    </source>
</evidence>
<dbReference type="AlphaFoldDB" id="A0A6I2L6Q9"/>
<dbReference type="Gene3D" id="2.40.160.10">
    <property type="entry name" value="Porin"/>
    <property type="match status" value="1"/>
</dbReference>
<feature type="domain" description="Porin" evidence="12">
    <location>
        <begin position="8"/>
        <end position="328"/>
    </location>
</feature>
<dbReference type="PANTHER" id="PTHR34501">
    <property type="entry name" value="PROTEIN YDDL-RELATED"/>
    <property type="match status" value="1"/>
</dbReference>
<dbReference type="InterPro" id="IPR023614">
    <property type="entry name" value="Porin_dom_sf"/>
</dbReference>
<dbReference type="GO" id="GO:0046930">
    <property type="term" value="C:pore complex"/>
    <property type="evidence" value="ECO:0007669"/>
    <property type="project" value="UniProtKB-KW"/>
</dbReference>
<gene>
    <name evidence="13" type="ORF">GJ699_26230</name>
</gene>
<keyword evidence="3" id="KW-0813">Transport</keyword>
<accession>A0A6I2L6Q9</accession>
<dbReference type="PANTHER" id="PTHR34501:SF9">
    <property type="entry name" value="MAJOR OUTER MEMBRANE PROTEIN P.IA"/>
    <property type="match status" value="1"/>
</dbReference>
<dbReference type="CDD" id="cd00342">
    <property type="entry name" value="gram_neg_porins"/>
    <property type="match status" value="1"/>
</dbReference>
<keyword evidence="10" id="KW-0998">Cell outer membrane</keyword>
<dbReference type="InterPro" id="IPR050298">
    <property type="entry name" value="Gram-neg_bact_OMP"/>
</dbReference>
<keyword evidence="9" id="KW-0472">Membrane</keyword>
<evidence type="ECO:0000313" key="14">
    <source>
        <dbReference type="Proteomes" id="UP000433309"/>
    </source>
</evidence>
<evidence type="ECO:0000256" key="4">
    <source>
        <dbReference type="ARBA" id="ARBA00022452"/>
    </source>
</evidence>
<keyword evidence="6 11" id="KW-0732">Signal</keyword>
<sequence>MKKMLMAAALAAVVTAAGAQSNVSLYGIVDLGLVSEHGGANGALTKLTSGIGSVSRFGLRGVEDLGGGLSAIFTLESGVKADTGEQDSAGVLFQRQAWMGLRSTTWGTLTLGRQYTPFYKVFSDVADPFATSYAGTARNLFPVSGATTRASNTVKYATPNLRGWSAEAAYTFGEQAGSSTAGRQTGFAAGYEQGPLVVRLGRLDRNSDVAGGAQHDSGSNTILAANYDFKIVKAYAAYERDKGYGVGTLANTSNPYGGVAPTPSTDARELLVGVTMPLGRGSLIASHIDKDDRSGYNQDARQDAIGYVYPLSARTSVYTAYAKIHNKNGAGYTVGNNAEAGSGDSAVNLGLRHTF</sequence>
<comment type="caution">
    <text evidence="13">The sequence shown here is derived from an EMBL/GenBank/DDBJ whole genome shotgun (WGS) entry which is preliminary data.</text>
</comment>
<evidence type="ECO:0000256" key="8">
    <source>
        <dbReference type="ARBA" id="ARBA00023114"/>
    </source>
</evidence>
<keyword evidence="8" id="KW-0626">Porin</keyword>
<keyword evidence="14" id="KW-1185">Reference proteome</keyword>
<dbReference type="SUPFAM" id="SSF56935">
    <property type="entry name" value="Porins"/>
    <property type="match status" value="1"/>
</dbReference>
<feature type="chain" id="PRO_5026042339" evidence="11">
    <location>
        <begin position="20"/>
        <end position="355"/>
    </location>
</feature>
<proteinExistence type="predicted"/>
<evidence type="ECO:0000259" key="12">
    <source>
        <dbReference type="Pfam" id="PF13609"/>
    </source>
</evidence>
<dbReference type="Proteomes" id="UP000433309">
    <property type="component" value="Unassembled WGS sequence"/>
</dbReference>
<evidence type="ECO:0000256" key="5">
    <source>
        <dbReference type="ARBA" id="ARBA00022692"/>
    </source>
</evidence>
<evidence type="ECO:0000313" key="13">
    <source>
        <dbReference type="EMBL" id="MRW93493.1"/>
    </source>
</evidence>
<dbReference type="InterPro" id="IPR033900">
    <property type="entry name" value="Gram_neg_porin_domain"/>
</dbReference>
<evidence type="ECO:0000256" key="6">
    <source>
        <dbReference type="ARBA" id="ARBA00022729"/>
    </source>
</evidence>
<reference evidence="13 14" key="1">
    <citation type="submission" date="2019-11" db="EMBL/GenBank/DDBJ databases">
        <title>Novel species isolated from a subtropical stream in China.</title>
        <authorList>
            <person name="Lu H."/>
        </authorList>
    </citation>
    <scope>NUCLEOTIDE SEQUENCE [LARGE SCALE GENOMIC DNA]</scope>
    <source>
        <strain evidence="13 14">FT80W</strain>
    </source>
</reference>
<dbReference type="EMBL" id="WKJK01000017">
    <property type="protein sequence ID" value="MRW93493.1"/>
    <property type="molecule type" value="Genomic_DNA"/>
</dbReference>
<comment type="subunit">
    <text evidence="2">Homotrimer.</text>
</comment>
<organism evidence="13 14">
    <name type="scientific">Duganella guangzhouensis</name>
    <dbReference type="NCBI Taxonomy" id="2666084"/>
    <lineage>
        <taxon>Bacteria</taxon>
        <taxon>Pseudomonadati</taxon>
        <taxon>Pseudomonadota</taxon>
        <taxon>Betaproteobacteria</taxon>
        <taxon>Burkholderiales</taxon>
        <taxon>Oxalobacteraceae</taxon>
        <taxon>Telluria group</taxon>
        <taxon>Duganella</taxon>
    </lineage>
</organism>
<evidence type="ECO:0000256" key="1">
    <source>
        <dbReference type="ARBA" id="ARBA00004571"/>
    </source>
</evidence>
<evidence type="ECO:0000256" key="2">
    <source>
        <dbReference type="ARBA" id="ARBA00011233"/>
    </source>
</evidence>
<protein>
    <submittedName>
        <fullName evidence="13">Porin</fullName>
    </submittedName>
</protein>
<feature type="signal peptide" evidence="11">
    <location>
        <begin position="1"/>
        <end position="19"/>
    </location>
</feature>
<evidence type="ECO:0000256" key="11">
    <source>
        <dbReference type="SAM" id="SignalP"/>
    </source>
</evidence>
<evidence type="ECO:0000256" key="9">
    <source>
        <dbReference type="ARBA" id="ARBA00023136"/>
    </source>
</evidence>
<keyword evidence="7" id="KW-0406">Ion transport</keyword>
<dbReference type="PRINTS" id="PR00184">
    <property type="entry name" value="NEISSPPORIN"/>
</dbReference>
<dbReference type="InterPro" id="IPR002299">
    <property type="entry name" value="Porin_Neis"/>
</dbReference>
<dbReference type="RefSeq" id="WP_154381952.1">
    <property type="nucleotide sequence ID" value="NZ_WKJK01000017.1"/>
</dbReference>
<comment type="subcellular location">
    <subcellularLocation>
        <location evidence="1">Cell outer membrane</location>
        <topology evidence="1">Multi-pass membrane protein</topology>
    </subcellularLocation>
</comment>